<feature type="domain" description="HTH gntR-type" evidence="6">
    <location>
        <begin position="30"/>
        <end position="98"/>
    </location>
</feature>
<keyword evidence="5" id="KW-0804">Transcription</keyword>
<dbReference type="InterPro" id="IPR051446">
    <property type="entry name" value="HTH_trans_reg/aminotransferase"/>
</dbReference>
<accession>A0ABP2TXB2</accession>
<dbReference type="PANTHER" id="PTHR46577:SF2">
    <property type="entry name" value="TRANSCRIPTIONAL REGULATORY PROTEIN"/>
    <property type="match status" value="1"/>
</dbReference>
<dbReference type="InterPro" id="IPR015422">
    <property type="entry name" value="PyrdxlP-dep_Trfase_small"/>
</dbReference>
<evidence type="ECO:0000259" key="6">
    <source>
        <dbReference type="PROSITE" id="PS50949"/>
    </source>
</evidence>
<dbReference type="CDD" id="cd07377">
    <property type="entry name" value="WHTH_GntR"/>
    <property type="match status" value="1"/>
</dbReference>
<sequence>MLYSHIQYSTISNNCIGIFTNTVRINDMKITKIDLVIQHINQQINNRSLMPGSRLPSVRALARQLNLSISTIVEGYERLVAKGIIEAKTGSGFFVAGPLVPLSISEIHPKIDRNIDPLWISRQALEAKSDVLKPGCGWLPNEWMPHEHIRKAIRKVSKTNPNILTDYSTPLGLPALRELLARRMQSKGIEGIANQILLTDSGTQAIDLICRYFLKPNDVVLVDDPCYFNFHALLKVHQVQIIGIPYTKNGPDLAAFATAIQDFNPRLYITNSGIHNPTGAVLNAATAYQVLKLVERSNLIVIEDDIFADLELHTAPRLAALDGLSRVIHIGSFSKTLSGSVRTGYIATKPEWIEDLTDIKIATSFGGNQLSAEILYAALTDGNYRKYLEELKINLAKAMDSTIKQLEKLNITPWFKPQAGLFLWCELPRHLDISSIAQACLENGVILAPGNAFSQSQNFKNFIRFNVAQCSNSKVFAVLSHAIQQEQERQH</sequence>
<reference evidence="8" key="1">
    <citation type="submission" date="2013-02" db="EMBL/GenBank/DDBJ databases">
        <title>The Genome Sequence of Acinetobacter sp. NIPH 236.</title>
        <authorList>
            <consortium name="The Broad Institute Genome Sequencing Platform"/>
            <consortium name="The Broad Institute Genome Sequencing Center for Infectious Disease"/>
            <person name="Cerqueira G."/>
            <person name="Feldgarden M."/>
            <person name="Courvalin P."/>
            <person name="Perichon B."/>
            <person name="Grillot-Courvalin C."/>
            <person name="Clermont D."/>
            <person name="Rocha E."/>
            <person name="Yoon E.-J."/>
            <person name="Nemec A."/>
            <person name="Walker B."/>
            <person name="Young S.K."/>
            <person name="Zeng Q."/>
            <person name="Gargeya S."/>
            <person name="Fitzgerald M."/>
            <person name="Haas B."/>
            <person name="Abouelleil A."/>
            <person name="Alvarado L."/>
            <person name="Arachchi H.M."/>
            <person name="Berlin A.M."/>
            <person name="Chapman S.B."/>
            <person name="Dewar J."/>
            <person name="Goldberg J."/>
            <person name="Griggs A."/>
            <person name="Gujja S."/>
            <person name="Hansen M."/>
            <person name="Howarth C."/>
            <person name="Imamovic A."/>
            <person name="Larimer J."/>
            <person name="McCowan C."/>
            <person name="Murphy C."/>
            <person name="Neiman D."/>
            <person name="Pearson M."/>
            <person name="Priest M."/>
            <person name="Roberts A."/>
            <person name="Saif S."/>
            <person name="Shea T."/>
            <person name="Sisk P."/>
            <person name="Sykes S."/>
            <person name="Wortman J."/>
            <person name="Nusbaum C."/>
            <person name="Birren B."/>
        </authorList>
    </citation>
    <scope>NUCLEOTIDE SEQUENCE [LARGE SCALE GENOMIC DNA]</scope>
    <source>
        <strain evidence="8">NIPH 236</strain>
    </source>
</reference>
<dbReference type="SUPFAM" id="SSF46785">
    <property type="entry name" value="Winged helix' DNA-binding domain"/>
    <property type="match status" value="1"/>
</dbReference>
<evidence type="ECO:0000256" key="4">
    <source>
        <dbReference type="ARBA" id="ARBA00023125"/>
    </source>
</evidence>
<dbReference type="InterPro" id="IPR015421">
    <property type="entry name" value="PyrdxlP-dep_Trfase_major"/>
</dbReference>
<evidence type="ECO:0000256" key="5">
    <source>
        <dbReference type="ARBA" id="ARBA00023163"/>
    </source>
</evidence>
<evidence type="ECO:0000256" key="1">
    <source>
        <dbReference type="ARBA" id="ARBA00005384"/>
    </source>
</evidence>
<dbReference type="PROSITE" id="PS50949">
    <property type="entry name" value="HTH_GNTR"/>
    <property type="match status" value="1"/>
</dbReference>
<dbReference type="PANTHER" id="PTHR46577">
    <property type="entry name" value="HTH-TYPE TRANSCRIPTIONAL REGULATORY PROTEIN GABR"/>
    <property type="match status" value="1"/>
</dbReference>
<dbReference type="InterPro" id="IPR000524">
    <property type="entry name" value="Tscrpt_reg_HTH_GntR"/>
</dbReference>
<dbReference type="Gene3D" id="3.90.1150.10">
    <property type="entry name" value="Aspartate Aminotransferase, domain 1"/>
    <property type="match status" value="1"/>
</dbReference>
<dbReference type="CDD" id="cd00609">
    <property type="entry name" value="AAT_like"/>
    <property type="match status" value="1"/>
</dbReference>
<evidence type="ECO:0000313" key="7">
    <source>
        <dbReference type="EMBL" id="ENU26897.1"/>
    </source>
</evidence>
<dbReference type="InterPro" id="IPR036390">
    <property type="entry name" value="WH_DNA-bd_sf"/>
</dbReference>
<dbReference type="Pfam" id="PF00155">
    <property type="entry name" value="Aminotran_1_2"/>
    <property type="match status" value="1"/>
</dbReference>
<dbReference type="InterPro" id="IPR015424">
    <property type="entry name" value="PyrdxlP-dep_Trfase"/>
</dbReference>
<keyword evidence="3" id="KW-0805">Transcription regulation</keyword>
<protein>
    <recommendedName>
        <fullName evidence="6">HTH gntR-type domain-containing protein</fullName>
    </recommendedName>
</protein>
<comment type="similarity">
    <text evidence="1">In the C-terminal section; belongs to the class-I pyridoxal-phosphate-dependent aminotransferase family.</text>
</comment>
<dbReference type="EMBL" id="APOJ01000024">
    <property type="protein sequence ID" value="ENU26897.1"/>
    <property type="molecule type" value="Genomic_DNA"/>
</dbReference>
<dbReference type="SMART" id="SM00345">
    <property type="entry name" value="HTH_GNTR"/>
    <property type="match status" value="1"/>
</dbReference>
<dbReference type="InterPro" id="IPR036388">
    <property type="entry name" value="WH-like_DNA-bd_sf"/>
</dbReference>
<dbReference type="Gene3D" id="3.40.640.10">
    <property type="entry name" value="Type I PLP-dependent aspartate aminotransferase-like (Major domain)"/>
    <property type="match status" value="1"/>
</dbReference>
<dbReference type="SUPFAM" id="SSF53383">
    <property type="entry name" value="PLP-dependent transferases"/>
    <property type="match status" value="1"/>
</dbReference>
<keyword evidence="8" id="KW-1185">Reference proteome</keyword>
<gene>
    <name evidence="7" type="ORF">F992_01865</name>
</gene>
<keyword evidence="2" id="KW-0663">Pyridoxal phosphate</keyword>
<reference evidence="7 8" key="2">
    <citation type="journal article" date="2016" name="Int. J. Syst. Evol. Microbiol.">
        <title>Taxonomy of haemolytic and/or proteolytic strains of the genus Acinetobacter with the proposal of Acinetobacter courvalinii sp. nov. (genomic species 14 sensu Bouvet &amp; Jeanjean), Acinetobacter dispersus sp. nov. (genomic species 17), Acinetobacter modestus sp. nov., Acinetobacter proteolyticus sp. nov. and Acinetobacter vivianii sp. nov.</title>
        <authorList>
            <person name="Nemec A."/>
            <person name="Radolfova-Krizova L."/>
            <person name="Maixnerova M."/>
            <person name="Vrestiakova E."/>
            <person name="Jezek P."/>
            <person name="Sedo O."/>
        </authorList>
    </citation>
    <scope>NUCLEOTIDE SEQUENCE [LARGE SCALE GENOMIC DNA]</scope>
    <source>
        <strain evidence="7 8">NIPH 236</strain>
    </source>
</reference>
<evidence type="ECO:0000256" key="2">
    <source>
        <dbReference type="ARBA" id="ARBA00022898"/>
    </source>
</evidence>
<evidence type="ECO:0000256" key="3">
    <source>
        <dbReference type="ARBA" id="ARBA00023015"/>
    </source>
</evidence>
<dbReference type="InterPro" id="IPR004839">
    <property type="entry name" value="Aminotransferase_I/II_large"/>
</dbReference>
<dbReference type="Pfam" id="PF00392">
    <property type="entry name" value="GntR"/>
    <property type="match status" value="1"/>
</dbReference>
<name>A0ABP2TXB2_9GAMM</name>
<evidence type="ECO:0000313" key="8">
    <source>
        <dbReference type="Proteomes" id="UP000013190"/>
    </source>
</evidence>
<keyword evidence="4" id="KW-0238">DNA-binding</keyword>
<proteinExistence type="inferred from homology"/>
<comment type="caution">
    <text evidence="7">The sequence shown here is derived from an EMBL/GenBank/DDBJ whole genome shotgun (WGS) entry which is preliminary data.</text>
</comment>
<organism evidence="7 8">
    <name type="scientific">Acinetobacter modestus</name>
    <dbReference type="NCBI Taxonomy" id="1776740"/>
    <lineage>
        <taxon>Bacteria</taxon>
        <taxon>Pseudomonadati</taxon>
        <taxon>Pseudomonadota</taxon>
        <taxon>Gammaproteobacteria</taxon>
        <taxon>Moraxellales</taxon>
        <taxon>Moraxellaceae</taxon>
        <taxon>Acinetobacter</taxon>
    </lineage>
</organism>
<dbReference type="Gene3D" id="1.10.10.10">
    <property type="entry name" value="Winged helix-like DNA-binding domain superfamily/Winged helix DNA-binding domain"/>
    <property type="match status" value="1"/>
</dbReference>
<dbReference type="Proteomes" id="UP000013190">
    <property type="component" value="Unassembled WGS sequence"/>
</dbReference>